<dbReference type="Proteomes" id="UP001416858">
    <property type="component" value="Unassembled WGS sequence"/>
</dbReference>
<gene>
    <name evidence="1" type="ORF">Rcae01_00385</name>
</gene>
<evidence type="ECO:0000313" key="1">
    <source>
        <dbReference type="EMBL" id="GAA5504946.1"/>
    </source>
</evidence>
<reference evidence="1 2" key="1">
    <citation type="submission" date="2024-02" db="EMBL/GenBank/DDBJ databases">
        <title>Rhodopirellula caenicola NBRC 110016.</title>
        <authorList>
            <person name="Ichikawa N."/>
            <person name="Katano-Makiyama Y."/>
            <person name="Hidaka K."/>
        </authorList>
    </citation>
    <scope>NUCLEOTIDE SEQUENCE [LARGE SCALE GENOMIC DNA]</scope>
    <source>
        <strain evidence="1 2">NBRC 110016</strain>
    </source>
</reference>
<name>A0ABP9VIA4_9BACT</name>
<protein>
    <recommendedName>
        <fullName evidence="3">DNA binding HTH domain-containing protein</fullName>
    </recommendedName>
</protein>
<keyword evidence="2" id="KW-1185">Reference proteome</keyword>
<organism evidence="1 2">
    <name type="scientific">Novipirellula caenicola</name>
    <dbReference type="NCBI Taxonomy" id="1536901"/>
    <lineage>
        <taxon>Bacteria</taxon>
        <taxon>Pseudomonadati</taxon>
        <taxon>Planctomycetota</taxon>
        <taxon>Planctomycetia</taxon>
        <taxon>Pirellulales</taxon>
        <taxon>Pirellulaceae</taxon>
        <taxon>Novipirellula</taxon>
    </lineage>
</organism>
<comment type="caution">
    <text evidence="1">The sequence shown here is derived from an EMBL/GenBank/DDBJ whole genome shotgun (WGS) entry which is preliminary data.</text>
</comment>
<dbReference type="RefSeq" id="WP_345682052.1">
    <property type="nucleotide sequence ID" value="NZ_BAABRO010000001.1"/>
</dbReference>
<proteinExistence type="predicted"/>
<dbReference type="EMBL" id="BAABRO010000001">
    <property type="protein sequence ID" value="GAA5504946.1"/>
    <property type="molecule type" value="Genomic_DNA"/>
</dbReference>
<evidence type="ECO:0008006" key="3">
    <source>
        <dbReference type="Google" id="ProtNLM"/>
    </source>
</evidence>
<accession>A0ABP9VIA4</accession>
<evidence type="ECO:0000313" key="2">
    <source>
        <dbReference type="Proteomes" id="UP001416858"/>
    </source>
</evidence>
<sequence length="82" mass="9639">MDFLVRQWWIRRTRKSIVRLKQQALECFGRYAIESDEHSYLSVLIEKHAGNIPSVAHQAGLSRQAMPKWFKKHGVVAADYRK</sequence>